<name>A0ACB8DZT8_DERSI</name>
<evidence type="ECO:0000313" key="2">
    <source>
        <dbReference type="Proteomes" id="UP000821865"/>
    </source>
</evidence>
<sequence>MYKKMFPDSGVAKIFHCGRAKLSFVISDGLGPYFKSKLVTEWCRPSGFFSLTIDETPKPEQHVQQWDLLVRYFSESRQQVVVEHLNSFNLGRATGDIIVECREDALAELPRQGLLCFFSDGPNVIKNVKSKLKQKMNPNMVDVGECTLHNAFSKGLDSFCSDLEPLVRDVYYHFKHSFVRAEGLKEQQQEALAIKPQCC</sequence>
<protein>
    <submittedName>
        <fullName evidence="1">Uncharacterized protein</fullName>
    </submittedName>
</protein>
<accession>A0ACB8DZT8</accession>
<evidence type="ECO:0000313" key="1">
    <source>
        <dbReference type="EMBL" id="KAH7980142.1"/>
    </source>
</evidence>
<reference evidence="1" key="1">
    <citation type="submission" date="2020-05" db="EMBL/GenBank/DDBJ databases">
        <title>Large-scale comparative analyses of tick genomes elucidate their genetic diversity and vector capacities.</title>
        <authorList>
            <person name="Jia N."/>
            <person name="Wang J."/>
            <person name="Shi W."/>
            <person name="Du L."/>
            <person name="Sun Y."/>
            <person name="Zhan W."/>
            <person name="Jiang J."/>
            <person name="Wang Q."/>
            <person name="Zhang B."/>
            <person name="Ji P."/>
            <person name="Sakyi L.B."/>
            <person name="Cui X."/>
            <person name="Yuan T."/>
            <person name="Jiang B."/>
            <person name="Yang W."/>
            <person name="Lam T.T.-Y."/>
            <person name="Chang Q."/>
            <person name="Ding S."/>
            <person name="Wang X."/>
            <person name="Zhu J."/>
            <person name="Ruan X."/>
            <person name="Zhao L."/>
            <person name="Wei J."/>
            <person name="Que T."/>
            <person name="Du C."/>
            <person name="Cheng J."/>
            <person name="Dai P."/>
            <person name="Han X."/>
            <person name="Huang E."/>
            <person name="Gao Y."/>
            <person name="Liu J."/>
            <person name="Shao H."/>
            <person name="Ye R."/>
            <person name="Li L."/>
            <person name="Wei W."/>
            <person name="Wang X."/>
            <person name="Wang C."/>
            <person name="Yang T."/>
            <person name="Huo Q."/>
            <person name="Li W."/>
            <person name="Guo W."/>
            <person name="Chen H."/>
            <person name="Zhou L."/>
            <person name="Ni X."/>
            <person name="Tian J."/>
            <person name="Zhou Y."/>
            <person name="Sheng Y."/>
            <person name="Liu T."/>
            <person name="Pan Y."/>
            <person name="Xia L."/>
            <person name="Li J."/>
            <person name="Zhao F."/>
            <person name="Cao W."/>
        </authorList>
    </citation>
    <scope>NUCLEOTIDE SEQUENCE</scope>
    <source>
        <strain evidence="1">Dsil-2018</strain>
    </source>
</reference>
<dbReference type="EMBL" id="CM023470">
    <property type="protein sequence ID" value="KAH7980142.1"/>
    <property type="molecule type" value="Genomic_DNA"/>
</dbReference>
<gene>
    <name evidence="1" type="ORF">HPB49_013374</name>
</gene>
<proteinExistence type="predicted"/>
<organism evidence="1 2">
    <name type="scientific">Dermacentor silvarum</name>
    <name type="common">Tick</name>
    <dbReference type="NCBI Taxonomy" id="543639"/>
    <lineage>
        <taxon>Eukaryota</taxon>
        <taxon>Metazoa</taxon>
        <taxon>Ecdysozoa</taxon>
        <taxon>Arthropoda</taxon>
        <taxon>Chelicerata</taxon>
        <taxon>Arachnida</taxon>
        <taxon>Acari</taxon>
        <taxon>Parasitiformes</taxon>
        <taxon>Ixodida</taxon>
        <taxon>Ixodoidea</taxon>
        <taxon>Ixodidae</taxon>
        <taxon>Rhipicephalinae</taxon>
        <taxon>Dermacentor</taxon>
    </lineage>
</organism>
<comment type="caution">
    <text evidence="1">The sequence shown here is derived from an EMBL/GenBank/DDBJ whole genome shotgun (WGS) entry which is preliminary data.</text>
</comment>
<keyword evidence="2" id="KW-1185">Reference proteome</keyword>
<dbReference type="Proteomes" id="UP000821865">
    <property type="component" value="Chromosome 1"/>
</dbReference>